<gene>
    <name evidence="1" type="ORF">EDB92DRAFT_1794906</name>
</gene>
<protein>
    <submittedName>
        <fullName evidence="1">Uncharacterized protein</fullName>
    </submittedName>
</protein>
<proteinExistence type="predicted"/>
<evidence type="ECO:0000313" key="1">
    <source>
        <dbReference type="EMBL" id="KAH8995427.1"/>
    </source>
</evidence>
<accession>A0AAD4LQH5</accession>
<dbReference type="AlphaFoldDB" id="A0AAD4LQH5"/>
<dbReference type="PANTHER" id="PTHR38846">
    <property type="entry name" value="C3H1-TYPE DOMAIN-CONTAINING PROTEIN"/>
    <property type="match status" value="1"/>
</dbReference>
<sequence length="200" mass="23278">MGYSCEPPQTKKPQPRQKKTIIVQPLGVRTPLDGFFSRYPKFLLQPSESPVVEFNRLCKTYNWKENNRKKNAAREAFQIAMKKEFDNLYGSDEKDIKNWQKLCYVLRIDPVPDTLWTCRAEVLKKHVNLVDLVHGSKEEVRIFQTEEELSKYTKETKKFFPKEDAVDGGVLRALRRHILAPREGTSSSMSKGPGRYLELK</sequence>
<comment type="caution">
    <text evidence="1">The sequence shown here is derived from an EMBL/GenBank/DDBJ whole genome shotgun (WGS) entry which is preliminary data.</text>
</comment>
<organism evidence="1 2">
    <name type="scientific">Lactarius akahatsu</name>
    <dbReference type="NCBI Taxonomy" id="416441"/>
    <lineage>
        <taxon>Eukaryota</taxon>
        <taxon>Fungi</taxon>
        <taxon>Dikarya</taxon>
        <taxon>Basidiomycota</taxon>
        <taxon>Agaricomycotina</taxon>
        <taxon>Agaricomycetes</taxon>
        <taxon>Russulales</taxon>
        <taxon>Russulaceae</taxon>
        <taxon>Lactarius</taxon>
    </lineage>
</organism>
<keyword evidence="2" id="KW-1185">Reference proteome</keyword>
<dbReference type="EMBL" id="JAKELL010000012">
    <property type="protein sequence ID" value="KAH8995427.1"/>
    <property type="molecule type" value="Genomic_DNA"/>
</dbReference>
<reference evidence="1" key="1">
    <citation type="submission" date="2022-01" db="EMBL/GenBank/DDBJ databases">
        <title>Comparative genomics reveals a dynamic genome evolution in the ectomycorrhizal milk-cap (Lactarius) mushrooms.</title>
        <authorList>
            <consortium name="DOE Joint Genome Institute"/>
            <person name="Lebreton A."/>
            <person name="Tang N."/>
            <person name="Kuo A."/>
            <person name="LaButti K."/>
            <person name="Drula E."/>
            <person name="Barry K."/>
            <person name="Clum A."/>
            <person name="Lipzen A."/>
            <person name="Mousain D."/>
            <person name="Ng V."/>
            <person name="Wang R."/>
            <person name="Wang X."/>
            <person name="Dai Y."/>
            <person name="Henrissat B."/>
            <person name="Grigoriev I.V."/>
            <person name="Guerin-Laguette A."/>
            <person name="Yu F."/>
            <person name="Martin F.M."/>
        </authorList>
    </citation>
    <scope>NUCLEOTIDE SEQUENCE</scope>
    <source>
        <strain evidence="1">QP</strain>
    </source>
</reference>
<dbReference type="Proteomes" id="UP001201163">
    <property type="component" value="Unassembled WGS sequence"/>
</dbReference>
<evidence type="ECO:0000313" key="2">
    <source>
        <dbReference type="Proteomes" id="UP001201163"/>
    </source>
</evidence>
<dbReference type="PANTHER" id="PTHR38846:SF1">
    <property type="entry name" value="C3H1-TYPE DOMAIN-CONTAINING PROTEIN"/>
    <property type="match status" value="1"/>
</dbReference>
<name>A0AAD4LQH5_9AGAM</name>